<evidence type="ECO:0000313" key="3">
    <source>
        <dbReference type="EMBL" id="KAK5174337.1"/>
    </source>
</evidence>
<evidence type="ECO:0000313" key="4">
    <source>
        <dbReference type="Proteomes" id="UP001337655"/>
    </source>
</evidence>
<reference evidence="3 4" key="1">
    <citation type="submission" date="2023-08" db="EMBL/GenBank/DDBJ databases">
        <title>Black Yeasts Isolated from many extreme environments.</title>
        <authorList>
            <person name="Coleine C."/>
            <person name="Stajich J.E."/>
            <person name="Selbmann L."/>
        </authorList>
    </citation>
    <scope>NUCLEOTIDE SEQUENCE [LARGE SCALE GENOMIC DNA]</scope>
    <source>
        <strain evidence="3 4">CCFEE 5935</strain>
    </source>
</reference>
<comment type="caution">
    <text evidence="3">The sequence shown here is derived from an EMBL/GenBank/DDBJ whole genome shotgun (WGS) entry which is preliminary data.</text>
</comment>
<organism evidence="3 4">
    <name type="scientific">Saxophila tyrrhenica</name>
    <dbReference type="NCBI Taxonomy" id="1690608"/>
    <lineage>
        <taxon>Eukaryota</taxon>
        <taxon>Fungi</taxon>
        <taxon>Dikarya</taxon>
        <taxon>Ascomycota</taxon>
        <taxon>Pezizomycotina</taxon>
        <taxon>Dothideomycetes</taxon>
        <taxon>Dothideomycetidae</taxon>
        <taxon>Mycosphaerellales</taxon>
        <taxon>Extremaceae</taxon>
        <taxon>Saxophila</taxon>
    </lineage>
</organism>
<dbReference type="GeneID" id="89922765"/>
<sequence>MAGLSEQIEALGQEYNRLEERITELERTNPNGKSHSHDLQSLSSKLPLALASIHHIAQELIHRLGNGDQLSLTIQAQLQASFGAELHAGVPLAKRTLPTPSLSDAATKRKSTESTEGFDRPAKRPRGRPPKNGVYARKLSTDSSSSNSAKEKSTDLKQTTPKVKKPLGRPRKSVATPPQQTSRRTTGSDASTAQDVSLASNKAAPSKASDADVTKTKENRTPAKQRHEDTTQDYIDSGMDVDDEGERNASVSIPPERRSTRTPKPTEKANFISWKQYNEMQ</sequence>
<dbReference type="GO" id="GO:0003677">
    <property type="term" value="F:DNA binding"/>
    <property type="evidence" value="ECO:0007669"/>
    <property type="project" value="InterPro"/>
</dbReference>
<dbReference type="RefSeq" id="XP_064663006.1">
    <property type="nucleotide sequence ID" value="XM_064798679.1"/>
</dbReference>
<evidence type="ECO:0000256" key="1">
    <source>
        <dbReference type="SAM" id="Coils"/>
    </source>
</evidence>
<proteinExistence type="predicted"/>
<keyword evidence="1" id="KW-0175">Coiled coil</keyword>
<dbReference type="AlphaFoldDB" id="A0AAV9PPU6"/>
<feature type="compositionally biased region" description="Basic and acidic residues" evidence="2">
    <location>
        <begin position="106"/>
        <end position="122"/>
    </location>
</feature>
<feature type="compositionally biased region" description="Basic residues" evidence="2">
    <location>
        <begin position="162"/>
        <end position="172"/>
    </location>
</feature>
<feature type="coiled-coil region" evidence="1">
    <location>
        <begin position="1"/>
        <end position="28"/>
    </location>
</feature>
<accession>A0AAV9PPU6</accession>
<evidence type="ECO:0000256" key="2">
    <source>
        <dbReference type="SAM" id="MobiDB-lite"/>
    </source>
</evidence>
<gene>
    <name evidence="3" type="ORF">LTR77_001417</name>
</gene>
<dbReference type="InterPro" id="IPR017956">
    <property type="entry name" value="AT_hook_DNA-bd_motif"/>
</dbReference>
<dbReference type="SMART" id="SM00384">
    <property type="entry name" value="AT_hook"/>
    <property type="match status" value="2"/>
</dbReference>
<protein>
    <submittedName>
        <fullName evidence="3">Uncharacterized protein</fullName>
    </submittedName>
</protein>
<keyword evidence="4" id="KW-1185">Reference proteome</keyword>
<feature type="region of interest" description="Disordered" evidence="2">
    <location>
        <begin position="95"/>
        <end position="281"/>
    </location>
</feature>
<dbReference type="EMBL" id="JAVRRT010000002">
    <property type="protein sequence ID" value="KAK5174337.1"/>
    <property type="molecule type" value="Genomic_DNA"/>
</dbReference>
<name>A0AAV9PPU6_9PEZI</name>
<feature type="compositionally biased region" description="Polar residues" evidence="2">
    <location>
        <begin position="176"/>
        <end position="200"/>
    </location>
</feature>
<feature type="compositionally biased region" description="Basic and acidic residues" evidence="2">
    <location>
        <begin position="209"/>
        <end position="230"/>
    </location>
</feature>
<dbReference type="Proteomes" id="UP001337655">
    <property type="component" value="Unassembled WGS sequence"/>
</dbReference>
<feature type="compositionally biased region" description="Basic and acidic residues" evidence="2">
    <location>
        <begin position="255"/>
        <end position="267"/>
    </location>
</feature>